<keyword evidence="7 9" id="KW-0472">Membrane</keyword>
<dbReference type="OrthoDB" id="4045at2"/>
<dbReference type="InterPro" id="IPR002898">
    <property type="entry name" value="MotA_ExbB_proton_chnl"/>
</dbReference>
<evidence type="ECO:0000256" key="5">
    <source>
        <dbReference type="ARBA" id="ARBA00022927"/>
    </source>
</evidence>
<dbReference type="PANTHER" id="PTHR30625:SF15">
    <property type="entry name" value="BIOPOLYMER TRANSPORT PROTEIN EXBB"/>
    <property type="match status" value="1"/>
</dbReference>
<dbReference type="HOGENOM" id="CLU_053325_4_4_0"/>
<name>I0ILA4_LEPFC</name>
<accession>I0ILA4</accession>
<evidence type="ECO:0000256" key="2">
    <source>
        <dbReference type="ARBA" id="ARBA00022448"/>
    </source>
</evidence>
<evidence type="ECO:0000256" key="6">
    <source>
        <dbReference type="ARBA" id="ARBA00022989"/>
    </source>
</evidence>
<keyword evidence="5 8" id="KW-0653">Protein transport</keyword>
<comment type="subcellular location">
    <subcellularLocation>
        <location evidence="1">Cell membrane</location>
        <topology evidence="1">Multi-pass membrane protein</topology>
    </subcellularLocation>
    <subcellularLocation>
        <location evidence="8">Membrane</location>
        <topology evidence="8">Multi-pass membrane protein</topology>
    </subcellularLocation>
</comment>
<feature type="transmembrane region" description="Helical" evidence="9">
    <location>
        <begin position="12"/>
        <end position="34"/>
    </location>
</feature>
<evidence type="ECO:0000256" key="8">
    <source>
        <dbReference type="RuleBase" id="RU004057"/>
    </source>
</evidence>
<dbReference type="AlphaFoldDB" id="I0ILA4"/>
<keyword evidence="6 9" id="KW-1133">Transmembrane helix</keyword>
<feature type="domain" description="MotA/TolQ/ExbB proton channel" evidence="10">
    <location>
        <begin position="79"/>
        <end position="192"/>
    </location>
</feature>
<protein>
    <submittedName>
        <fullName evidence="11">Biopolymer transport protein</fullName>
    </submittedName>
</protein>
<feature type="transmembrane region" description="Helical" evidence="9">
    <location>
        <begin position="159"/>
        <end position="180"/>
    </location>
</feature>
<gene>
    <name evidence="11" type="ordered locus">LFE_0331</name>
</gene>
<keyword evidence="12" id="KW-1185">Reference proteome</keyword>
<evidence type="ECO:0000256" key="1">
    <source>
        <dbReference type="ARBA" id="ARBA00004651"/>
    </source>
</evidence>
<evidence type="ECO:0000313" key="12">
    <source>
        <dbReference type="Proteomes" id="UP000007382"/>
    </source>
</evidence>
<dbReference type="GO" id="GO:0017038">
    <property type="term" value="P:protein import"/>
    <property type="evidence" value="ECO:0007669"/>
    <property type="project" value="TreeGrafter"/>
</dbReference>
<reference evidence="12" key="2">
    <citation type="submission" date="2012-03" db="EMBL/GenBank/DDBJ databases">
        <title>The complete genome sequence of the pioneer microbe on fresh volcanic deposit, Leptospirillum ferrooxidans strain C2-3.</title>
        <authorList>
            <person name="Fujimura R."/>
            <person name="Sato Y."/>
            <person name="Nishizawa T."/>
            <person name="Nanba K."/>
            <person name="Oshima K."/>
            <person name="Hattori M."/>
            <person name="Kamijo T."/>
            <person name="Ohta H."/>
        </authorList>
    </citation>
    <scope>NUCLEOTIDE SEQUENCE [LARGE SCALE GENOMIC DNA]</scope>
    <source>
        <strain evidence="12">C2-3</strain>
    </source>
</reference>
<organism evidence="11 12">
    <name type="scientific">Leptospirillum ferrooxidans (strain C2-3)</name>
    <dbReference type="NCBI Taxonomy" id="1162668"/>
    <lineage>
        <taxon>Bacteria</taxon>
        <taxon>Pseudomonadati</taxon>
        <taxon>Nitrospirota</taxon>
        <taxon>Nitrospiria</taxon>
        <taxon>Nitrospirales</taxon>
        <taxon>Nitrospiraceae</taxon>
        <taxon>Leptospirillum</taxon>
    </lineage>
</organism>
<evidence type="ECO:0000256" key="9">
    <source>
        <dbReference type="SAM" id="Phobius"/>
    </source>
</evidence>
<keyword evidence="2 8" id="KW-0813">Transport</keyword>
<evidence type="ECO:0000256" key="4">
    <source>
        <dbReference type="ARBA" id="ARBA00022692"/>
    </source>
</evidence>
<dbReference type="Proteomes" id="UP000007382">
    <property type="component" value="Chromosome"/>
</dbReference>
<comment type="similarity">
    <text evidence="8">Belongs to the exbB/tolQ family.</text>
</comment>
<dbReference type="PATRIC" id="fig|1162668.3.peg.380"/>
<dbReference type="EMBL" id="AP012342">
    <property type="protein sequence ID" value="BAM06053.1"/>
    <property type="molecule type" value="Genomic_DNA"/>
</dbReference>
<dbReference type="PANTHER" id="PTHR30625">
    <property type="entry name" value="PROTEIN TOLQ"/>
    <property type="match status" value="1"/>
</dbReference>
<evidence type="ECO:0000259" key="10">
    <source>
        <dbReference type="Pfam" id="PF01618"/>
    </source>
</evidence>
<proteinExistence type="inferred from homology"/>
<dbReference type="STRING" id="1162668.LFE_0331"/>
<dbReference type="KEGG" id="lfc:LFE_0331"/>
<reference evidence="11 12" key="1">
    <citation type="journal article" date="2012" name="J. Bacteriol.">
        <title>Complete Genome Sequence of Leptospirillum ferrooxidans Strain C2-3, Isolated from a Fresh Volcanic Ash Deposit on the Island of Miyake, Japan.</title>
        <authorList>
            <person name="Fujimura R."/>
            <person name="Sato Y."/>
            <person name="Nishizawa T."/>
            <person name="Oshima K."/>
            <person name="Kim S.-W."/>
            <person name="Hattori M."/>
            <person name="Kamijo T."/>
            <person name="Ohta H."/>
        </authorList>
    </citation>
    <scope>NUCLEOTIDE SEQUENCE [LARGE SCALE GENOMIC DNA]</scope>
    <source>
        <strain evidence="11 12">C2-3</strain>
    </source>
</reference>
<dbReference type="Pfam" id="PF01618">
    <property type="entry name" value="MotA_ExbB"/>
    <property type="match status" value="1"/>
</dbReference>
<feature type="transmembrane region" description="Helical" evidence="9">
    <location>
        <begin position="113"/>
        <end position="139"/>
    </location>
</feature>
<evidence type="ECO:0000313" key="11">
    <source>
        <dbReference type="EMBL" id="BAM06053.1"/>
    </source>
</evidence>
<keyword evidence="4 9" id="KW-0812">Transmembrane</keyword>
<sequence length="234" mass="25621">MDALNYLLRGGPIMYLLIPMSAIAIAVIIERFFYLNREKTGTERILSVLRKGSKGESEIVEIRRLLEEAQRAHLILGKILALFLDHKTASGDLEHLVEAEALIEEKGLKQRMWLLDTTITMAPLLGLLGTIMGIIGSFHVMSVSGLGKPAQITGGVAEALIATATGLVIAIVSLGFYNLLNTMIREIRNSIESSARLLFLLQDRLRLVPSGERMQTLSAERSPSTISRAATVAK</sequence>
<evidence type="ECO:0000256" key="3">
    <source>
        <dbReference type="ARBA" id="ARBA00022475"/>
    </source>
</evidence>
<dbReference type="RefSeq" id="WP_014448546.1">
    <property type="nucleotide sequence ID" value="NC_017094.1"/>
</dbReference>
<dbReference type="InterPro" id="IPR050790">
    <property type="entry name" value="ExbB/TolQ_transport"/>
</dbReference>
<evidence type="ECO:0000256" key="7">
    <source>
        <dbReference type="ARBA" id="ARBA00023136"/>
    </source>
</evidence>
<dbReference type="GO" id="GO:0005886">
    <property type="term" value="C:plasma membrane"/>
    <property type="evidence" value="ECO:0007669"/>
    <property type="project" value="UniProtKB-SubCell"/>
</dbReference>
<dbReference type="eggNOG" id="COG0811">
    <property type="taxonomic scope" value="Bacteria"/>
</dbReference>
<keyword evidence="3" id="KW-1003">Cell membrane</keyword>